<dbReference type="AlphaFoldDB" id="A0AAQ5YM78"/>
<dbReference type="InterPro" id="IPR000073">
    <property type="entry name" value="AB_hydrolase_1"/>
</dbReference>
<reference evidence="3" key="2">
    <citation type="submission" date="2025-08" db="UniProtKB">
        <authorList>
            <consortium name="Ensembl"/>
        </authorList>
    </citation>
    <scope>IDENTIFICATION</scope>
</reference>
<evidence type="ECO:0000256" key="1">
    <source>
        <dbReference type="ARBA" id="ARBA00008645"/>
    </source>
</evidence>
<dbReference type="GO" id="GO:0047372">
    <property type="term" value="F:monoacylglycerol lipase activity"/>
    <property type="evidence" value="ECO:0007669"/>
    <property type="project" value="TreeGrafter"/>
</dbReference>
<dbReference type="Pfam" id="PF00561">
    <property type="entry name" value="Abhydrolase_1"/>
    <property type="match status" value="1"/>
</dbReference>
<dbReference type="GeneTree" id="ENSGT00510000047602"/>
<comment type="similarity">
    <text evidence="1">Belongs to the AB hydrolase superfamily.</text>
</comment>
<gene>
    <name evidence="3" type="primary">MEST</name>
</gene>
<dbReference type="Gene3D" id="3.40.50.1820">
    <property type="entry name" value="alpha/beta hydrolase"/>
    <property type="match status" value="1"/>
</dbReference>
<dbReference type="InterPro" id="IPR050266">
    <property type="entry name" value="AB_hydrolase_sf"/>
</dbReference>
<dbReference type="PRINTS" id="PR00412">
    <property type="entry name" value="EPOXHYDRLASE"/>
</dbReference>
<dbReference type="SUPFAM" id="SSF53474">
    <property type="entry name" value="alpha/beta-Hydrolases"/>
    <property type="match status" value="1"/>
</dbReference>
<keyword evidence="4" id="KW-1185">Reference proteome</keyword>
<proteinExistence type="inferred from homology"/>
<feature type="domain" description="AB hydrolase-1" evidence="2">
    <location>
        <begin position="91"/>
        <end position="182"/>
    </location>
</feature>
<dbReference type="InterPro" id="IPR000639">
    <property type="entry name" value="Epox_hydrolase-like"/>
</dbReference>
<dbReference type="InterPro" id="IPR029058">
    <property type="entry name" value="AB_hydrolase_fold"/>
</dbReference>
<dbReference type="Ensembl" id="ENSAOCT00000053624.1">
    <property type="protein sequence ID" value="ENSAOCP00000052936.1"/>
    <property type="gene ID" value="ENSAOCG00000024464.2"/>
</dbReference>
<dbReference type="PANTHER" id="PTHR43798">
    <property type="entry name" value="MONOACYLGLYCEROL LIPASE"/>
    <property type="match status" value="1"/>
</dbReference>
<protein>
    <recommendedName>
        <fullName evidence="2">AB hydrolase-1 domain-containing protein</fullName>
    </recommendedName>
</protein>
<evidence type="ECO:0000313" key="4">
    <source>
        <dbReference type="Proteomes" id="UP001501940"/>
    </source>
</evidence>
<dbReference type="GO" id="GO:0016020">
    <property type="term" value="C:membrane"/>
    <property type="evidence" value="ECO:0007669"/>
    <property type="project" value="TreeGrafter"/>
</dbReference>
<organism evidence="3 4">
    <name type="scientific">Amphiprion ocellaris</name>
    <name type="common">Clown anemonefish</name>
    <dbReference type="NCBI Taxonomy" id="80972"/>
    <lineage>
        <taxon>Eukaryota</taxon>
        <taxon>Metazoa</taxon>
        <taxon>Chordata</taxon>
        <taxon>Craniata</taxon>
        <taxon>Vertebrata</taxon>
        <taxon>Euteleostomi</taxon>
        <taxon>Actinopterygii</taxon>
        <taxon>Neopterygii</taxon>
        <taxon>Teleostei</taxon>
        <taxon>Neoteleostei</taxon>
        <taxon>Acanthomorphata</taxon>
        <taxon>Ovalentaria</taxon>
        <taxon>Pomacentridae</taxon>
        <taxon>Amphiprion</taxon>
    </lineage>
</organism>
<dbReference type="Proteomes" id="UP001501940">
    <property type="component" value="Chromosome 21"/>
</dbReference>
<evidence type="ECO:0000259" key="2">
    <source>
        <dbReference type="Pfam" id="PF00561"/>
    </source>
</evidence>
<sequence length="331" mass="38074">MLIEVPALCFLSCVVSQRQECDSPTAELNMREWWIHVGLICIPLVAVYLHIPPPQLSPALQKWHSAGEVFHFRGRNIFYRDSYGALGSSDVVILLHGFPTSSYDWSKIWDPLTQRFHRVIALDFLGFGFSDKPRPHRYSIFEQASVVEALVAHLGLSNQRVNVVSHDYGDTVALELLYRSDQNRTGHLTFNSLCLSNGGTVYSVFFHFLTGRIGEVFGPYTQPTDAEFWDMWTGLRYNDGNLVLDSILQYINQRLKHRERWVGALTSTYVPLHMIYGPLDPVNPHPQFIRLYQQLVQRSTITVLDEHISHYPQLEDPTGFLNAYFNFIHSF</sequence>
<dbReference type="GO" id="GO:0046464">
    <property type="term" value="P:acylglycerol catabolic process"/>
    <property type="evidence" value="ECO:0007669"/>
    <property type="project" value="TreeGrafter"/>
</dbReference>
<reference evidence="3 4" key="1">
    <citation type="submission" date="2022-01" db="EMBL/GenBank/DDBJ databases">
        <title>A chromosome-scale genome assembly of the false clownfish, Amphiprion ocellaris.</title>
        <authorList>
            <person name="Ryu T."/>
        </authorList>
    </citation>
    <scope>NUCLEOTIDE SEQUENCE [LARGE SCALE GENOMIC DNA]</scope>
</reference>
<dbReference type="PANTHER" id="PTHR43798:SF33">
    <property type="entry name" value="HYDROLASE, PUTATIVE (AFU_ORTHOLOGUE AFUA_2G14860)-RELATED"/>
    <property type="match status" value="1"/>
</dbReference>
<evidence type="ECO:0000313" key="3">
    <source>
        <dbReference type="Ensembl" id="ENSAOCP00000052936.1"/>
    </source>
</evidence>
<accession>A0AAQ5YM78</accession>
<reference evidence="3" key="3">
    <citation type="submission" date="2025-09" db="UniProtKB">
        <authorList>
            <consortium name="Ensembl"/>
        </authorList>
    </citation>
    <scope>IDENTIFICATION</scope>
</reference>
<name>A0AAQ5YM78_AMPOC</name>